<sequence>MAVQVGLTVPIVMKRDWSEAVEGTAVAAEGPTAQLTRTASLRQILISPGSFGSPWAKCSRSCPHRDPAAVHVFELQVRASVGQVETGASVALNAAGAAVEAALHSVRFEQLLATVRAHGFEYVQFVERAVHVTSEYTPPGLPPLQLSPPPSPTRCLMGISALWCVETINDQALGTYLIVAAACGAGLLCLIAFCLIFKLRLRLLAWMHDEREGVNISALSREGAQKLALSVLPRQPPQRSPQRSTPSPGFCPGGTPSVRSTQRSTTASATSRALTTAPSMRSTQRPATASATSHALTTALTASESTAEATARAAQRQINASSMRLQLSSCNADRVVPGGFPPPKAPADDVADERRDDESRDGVRRDDERRDEQVRPRHARASL</sequence>
<protein>
    <submittedName>
        <fullName evidence="3">Uncharacterized protein</fullName>
    </submittedName>
</protein>
<organism evidence="3 4">
    <name type="scientific">Chrysochromulina tobinii</name>
    <dbReference type="NCBI Taxonomy" id="1460289"/>
    <lineage>
        <taxon>Eukaryota</taxon>
        <taxon>Haptista</taxon>
        <taxon>Haptophyta</taxon>
        <taxon>Prymnesiophyceae</taxon>
        <taxon>Prymnesiales</taxon>
        <taxon>Chrysochromulinaceae</taxon>
        <taxon>Chrysochromulina</taxon>
    </lineage>
</organism>
<evidence type="ECO:0000313" key="3">
    <source>
        <dbReference type="EMBL" id="KOO29533.1"/>
    </source>
</evidence>
<name>A0A0M0JTU1_9EUKA</name>
<proteinExistence type="predicted"/>
<feature type="compositionally biased region" description="Basic and acidic residues" evidence="1">
    <location>
        <begin position="352"/>
        <end position="375"/>
    </location>
</feature>
<dbReference type="Proteomes" id="UP000037460">
    <property type="component" value="Unassembled WGS sequence"/>
</dbReference>
<keyword evidence="2" id="KW-0812">Transmembrane</keyword>
<evidence type="ECO:0000313" key="4">
    <source>
        <dbReference type="Proteomes" id="UP000037460"/>
    </source>
</evidence>
<feature type="compositionally biased region" description="Low complexity" evidence="1">
    <location>
        <begin position="257"/>
        <end position="279"/>
    </location>
</feature>
<keyword evidence="2" id="KW-1133">Transmembrane helix</keyword>
<comment type="caution">
    <text evidence="3">The sequence shown here is derived from an EMBL/GenBank/DDBJ whole genome shotgun (WGS) entry which is preliminary data.</text>
</comment>
<accession>A0A0M0JTU1</accession>
<evidence type="ECO:0000256" key="2">
    <source>
        <dbReference type="SAM" id="Phobius"/>
    </source>
</evidence>
<dbReference type="AlphaFoldDB" id="A0A0M0JTU1"/>
<feature type="region of interest" description="Disordered" evidence="1">
    <location>
        <begin position="232"/>
        <end position="308"/>
    </location>
</feature>
<feature type="transmembrane region" description="Helical" evidence="2">
    <location>
        <begin position="173"/>
        <end position="197"/>
    </location>
</feature>
<feature type="compositionally biased region" description="Low complexity" evidence="1">
    <location>
        <begin position="287"/>
        <end position="308"/>
    </location>
</feature>
<keyword evidence="4" id="KW-1185">Reference proteome</keyword>
<keyword evidence="2" id="KW-0472">Membrane</keyword>
<dbReference type="EMBL" id="JWZX01002401">
    <property type="protein sequence ID" value="KOO29533.1"/>
    <property type="molecule type" value="Genomic_DNA"/>
</dbReference>
<feature type="region of interest" description="Disordered" evidence="1">
    <location>
        <begin position="332"/>
        <end position="383"/>
    </location>
</feature>
<reference evidence="4" key="1">
    <citation type="journal article" date="2015" name="PLoS Genet.">
        <title>Genome Sequence and Transcriptome Analyses of Chrysochromulina tobin: Metabolic Tools for Enhanced Algal Fitness in the Prominent Order Prymnesiales (Haptophyceae).</title>
        <authorList>
            <person name="Hovde B.T."/>
            <person name="Deodato C.R."/>
            <person name="Hunsperger H.M."/>
            <person name="Ryken S.A."/>
            <person name="Yost W."/>
            <person name="Jha R.K."/>
            <person name="Patterson J."/>
            <person name="Monnat R.J. Jr."/>
            <person name="Barlow S.B."/>
            <person name="Starkenburg S.R."/>
            <person name="Cattolico R.A."/>
        </authorList>
    </citation>
    <scope>NUCLEOTIDE SEQUENCE</scope>
    <source>
        <strain evidence="4">CCMP291</strain>
    </source>
</reference>
<gene>
    <name evidence="3" type="ORF">Ctob_014107</name>
</gene>
<evidence type="ECO:0000256" key="1">
    <source>
        <dbReference type="SAM" id="MobiDB-lite"/>
    </source>
</evidence>